<dbReference type="AlphaFoldDB" id="A0A2I4CB03"/>
<dbReference type="PROSITE" id="PS50024">
    <property type="entry name" value="SEA"/>
    <property type="match status" value="1"/>
</dbReference>
<protein>
    <submittedName>
        <fullName evidence="5">Mucin-17</fullName>
    </submittedName>
</protein>
<feature type="compositionally biased region" description="Low complexity" evidence="1">
    <location>
        <begin position="138"/>
        <end position="154"/>
    </location>
</feature>
<feature type="compositionally biased region" description="Polar residues" evidence="1">
    <location>
        <begin position="187"/>
        <end position="230"/>
    </location>
</feature>
<evidence type="ECO:0000256" key="1">
    <source>
        <dbReference type="SAM" id="MobiDB-lite"/>
    </source>
</evidence>
<dbReference type="RefSeq" id="XP_013877157.1">
    <property type="nucleotide sequence ID" value="XM_014021703.1"/>
</dbReference>
<keyword evidence="2" id="KW-1133">Transmembrane helix</keyword>
<dbReference type="OrthoDB" id="7493297at2759"/>
<feature type="compositionally biased region" description="Low complexity" evidence="1">
    <location>
        <begin position="1"/>
        <end position="32"/>
    </location>
</feature>
<feature type="compositionally biased region" description="Polar residues" evidence="1">
    <location>
        <begin position="155"/>
        <end position="168"/>
    </location>
</feature>
<evidence type="ECO:0000313" key="5">
    <source>
        <dbReference type="RefSeq" id="XP_013877157.1"/>
    </source>
</evidence>
<keyword evidence="2" id="KW-0812">Transmembrane</keyword>
<name>A0A2I4CB03_AUSLI</name>
<dbReference type="PANTHER" id="PTHR37999">
    <property type="entry name" value="MUCIN-17"/>
    <property type="match status" value="1"/>
</dbReference>
<dbReference type="CDD" id="cd00054">
    <property type="entry name" value="EGF_CA"/>
    <property type="match status" value="1"/>
</dbReference>
<dbReference type="PANTHER" id="PTHR37999:SF2">
    <property type="entry name" value="MUCIN-17"/>
    <property type="match status" value="1"/>
</dbReference>
<dbReference type="SUPFAM" id="SSF57196">
    <property type="entry name" value="EGF/Laminin"/>
    <property type="match status" value="1"/>
</dbReference>
<dbReference type="InterPro" id="IPR000742">
    <property type="entry name" value="EGF"/>
</dbReference>
<feature type="transmembrane region" description="Helical" evidence="2">
    <location>
        <begin position="512"/>
        <end position="537"/>
    </location>
</feature>
<dbReference type="Proteomes" id="UP000192220">
    <property type="component" value="Unplaced"/>
</dbReference>
<dbReference type="Pfam" id="PF01390">
    <property type="entry name" value="SEA"/>
    <property type="match status" value="1"/>
</dbReference>
<dbReference type="CTD" id="4584"/>
<dbReference type="InterPro" id="IPR053311">
    <property type="entry name" value="Mucosal_Integrity_Assoc"/>
</dbReference>
<dbReference type="PROSITE" id="PS01186">
    <property type="entry name" value="EGF_2"/>
    <property type="match status" value="1"/>
</dbReference>
<feature type="region of interest" description="Disordered" evidence="1">
    <location>
        <begin position="1"/>
        <end position="230"/>
    </location>
</feature>
<dbReference type="KEGG" id="alim:106526960"/>
<feature type="non-terminal residue" evidence="5">
    <location>
        <position position="1"/>
    </location>
</feature>
<accession>A0A2I4CB03</accession>
<reference evidence="5" key="1">
    <citation type="submission" date="2025-08" db="UniProtKB">
        <authorList>
            <consortium name="RefSeq"/>
        </authorList>
    </citation>
    <scope>IDENTIFICATION</scope>
    <source>
        <strain evidence="5">Quisiro</strain>
        <tissue evidence="5">Liver</tissue>
    </source>
</reference>
<organism evidence="4 5">
    <name type="scientific">Austrofundulus limnaeus</name>
    <name type="common">Annual killifish</name>
    <dbReference type="NCBI Taxonomy" id="52670"/>
    <lineage>
        <taxon>Eukaryota</taxon>
        <taxon>Metazoa</taxon>
        <taxon>Chordata</taxon>
        <taxon>Craniata</taxon>
        <taxon>Vertebrata</taxon>
        <taxon>Euteleostomi</taxon>
        <taxon>Actinopterygii</taxon>
        <taxon>Neopterygii</taxon>
        <taxon>Teleostei</taxon>
        <taxon>Neoteleostei</taxon>
        <taxon>Acanthomorphata</taxon>
        <taxon>Ovalentaria</taxon>
        <taxon>Atherinomorphae</taxon>
        <taxon>Cyprinodontiformes</taxon>
        <taxon>Rivulidae</taxon>
        <taxon>Austrofundulus</taxon>
    </lineage>
</organism>
<dbReference type="PROSITE" id="PS00022">
    <property type="entry name" value="EGF_1"/>
    <property type="match status" value="1"/>
</dbReference>
<dbReference type="GO" id="GO:0071944">
    <property type="term" value="C:cell periphery"/>
    <property type="evidence" value="ECO:0007669"/>
    <property type="project" value="UniProtKB-ARBA"/>
</dbReference>
<dbReference type="InterPro" id="IPR000082">
    <property type="entry name" value="SEA_dom"/>
</dbReference>
<evidence type="ECO:0000256" key="2">
    <source>
        <dbReference type="SAM" id="Phobius"/>
    </source>
</evidence>
<dbReference type="Gene3D" id="2.10.25.10">
    <property type="entry name" value="Laminin"/>
    <property type="match status" value="1"/>
</dbReference>
<proteinExistence type="predicted"/>
<evidence type="ECO:0000313" key="4">
    <source>
        <dbReference type="Proteomes" id="UP000192220"/>
    </source>
</evidence>
<gene>
    <name evidence="5" type="primary">muc3a</name>
</gene>
<evidence type="ECO:0000259" key="3">
    <source>
        <dbReference type="PROSITE" id="PS50024"/>
    </source>
</evidence>
<feature type="compositionally biased region" description="Low complexity" evidence="1">
    <location>
        <begin position="41"/>
        <end position="130"/>
    </location>
</feature>
<keyword evidence="2" id="KW-0472">Membrane</keyword>
<sequence length="648" mass="69955">TDGTTSESEQTSPTSSVTDGTTSESEQTSPTSLVTGVTDGTTSESEQTSPTSSVTDETTSESEQTSPTSSVTGVTDGTTSEPEQTSPTSSVTGVTDGTTSEPEQTSPTSSVTGVTDGTTSEPEQTSPTSSVTGLTDGTTSEPEQTSPTSSVTEPIESSTPSDTTSLTGPPTTVPSEATTEPETTSSQAGTSGSVTTPSPDSAHTDSSVTAPTGETTLESEPTNPTDSVTTKPVETIASTVPLTSQPVQTTSKITTAQPPNCQNGGTYNGFNCTCRPGFTGELCQNVDTFKPDTFDQSVVVNMVVNEKYDDKYDDKESTEYKGFVENLTERMRKYYNKTVPTFKNVIVTSVSRGDPLVRFVEARTFYATTGGNRVRVAHDVVLKIDNTNTAGATYNNSVDDVLEALKNLQNCVECDINIESSTVDRQEVDLTSLCKSHVENQDIAHYYKAVLVDGIYECFTPCDAQYPDGRKICKNKGTCKLYSGQGPVCECQHLNTTWYLGSDCDLPIQKTAFYAGLSVTLACLLVMIIALIVNTFVNKNKQTKKKDIKKKLVNEWLNEDYEWSRSNTPVNGLKTSFKNPVYQEKDLALYNENSFRQQSGSFSPPQTLDTYNNMLSNPGYSQPPTNRNFSGDVPMRIIRPQIRNSWDT</sequence>
<dbReference type="STRING" id="52670.A0A2I4CB03"/>
<feature type="compositionally biased region" description="Low complexity" evidence="1">
    <location>
        <begin position="169"/>
        <end position="186"/>
    </location>
</feature>
<keyword evidence="4" id="KW-1185">Reference proteome</keyword>
<dbReference type="InParanoid" id="A0A2I4CB03"/>
<feature type="domain" description="SEA" evidence="3">
    <location>
        <begin position="292"/>
        <end position="435"/>
    </location>
</feature>